<dbReference type="Pfam" id="PF13237">
    <property type="entry name" value="Fer4_10"/>
    <property type="match status" value="1"/>
</dbReference>
<dbReference type="Gene3D" id="3.40.50.360">
    <property type="match status" value="1"/>
</dbReference>
<dbReference type="PROSITE" id="PS00198">
    <property type="entry name" value="4FE4S_FER_1"/>
    <property type="match status" value="2"/>
</dbReference>
<keyword evidence="1" id="KW-0479">Metal-binding</keyword>
<evidence type="ECO:0000313" key="5">
    <source>
        <dbReference type="EMBL" id="ADZ82968.1"/>
    </source>
</evidence>
<dbReference type="KEGG" id="cle:Clole_1240"/>
<dbReference type="RefSeq" id="WP_013656267.1">
    <property type="nucleotide sequence ID" value="NC_015275.1"/>
</dbReference>
<accession>F2JGL3</accession>
<keyword evidence="6" id="KW-1185">Reference proteome</keyword>
<evidence type="ECO:0000313" key="6">
    <source>
        <dbReference type="Proteomes" id="UP000008467"/>
    </source>
</evidence>
<sequence length="258" mass="28997">MAVIYCFSATGNSLYVAKQIGEAIGGQVLPMKNGHINCVDEVIGFVFPTYYWGLPYQVERFISELTITSQNPYIFAVATYGGAVKGICGAVEELLIQKGQHLSYSKKLKAVENYIPSYKVNNTQGMENKVNAQLKPIIEAVKSNQTIKVESYTFINKIIYKFFPAKEKDCDQYFTVSNLCNHCGTCSKVCPVENIIVEEAEIQFQHHCEHCLACIHACPQVAIEWKKGTLGKERFRNRHISLKELMLFNSGTSIEGKE</sequence>
<organism evidence="5 6">
    <name type="scientific">Cellulosilyticum lentocellum (strain ATCC 49066 / DSM 5427 / NCIMB 11756 / RHM5)</name>
    <name type="common">Clostridium lentocellum</name>
    <dbReference type="NCBI Taxonomy" id="642492"/>
    <lineage>
        <taxon>Bacteria</taxon>
        <taxon>Bacillati</taxon>
        <taxon>Bacillota</taxon>
        <taxon>Clostridia</taxon>
        <taxon>Lachnospirales</taxon>
        <taxon>Cellulosilyticaceae</taxon>
        <taxon>Cellulosilyticum</taxon>
    </lineage>
</organism>
<dbReference type="GO" id="GO:0051536">
    <property type="term" value="F:iron-sulfur cluster binding"/>
    <property type="evidence" value="ECO:0007669"/>
    <property type="project" value="UniProtKB-KW"/>
</dbReference>
<protein>
    <submittedName>
        <fullName evidence="5">4Fe-4S ferredoxin iron-sulfur binding domain protein</fullName>
    </submittedName>
</protein>
<dbReference type="InterPro" id="IPR017896">
    <property type="entry name" value="4Fe4S_Fe-S-bd"/>
</dbReference>
<dbReference type="NCBIfam" id="NF038196">
    <property type="entry name" value="ferrodoxin_EFR1"/>
    <property type="match status" value="1"/>
</dbReference>
<gene>
    <name evidence="5" type="ordered locus">Clole_1240</name>
</gene>
<reference evidence="5 6" key="1">
    <citation type="journal article" date="2011" name="J. Bacteriol.">
        <title>Complete genome sequence of the cellulose-degrading bacterium Cellulosilyticum lentocellum.</title>
        <authorList>
            <consortium name="US DOE Joint Genome Institute"/>
            <person name="Miller D.A."/>
            <person name="Suen G."/>
            <person name="Bruce D."/>
            <person name="Copeland A."/>
            <person name="Cheng J.F."/>
            <person name="Detter C."/>
            <person name="Goodwin L.A."/>
            <person name="Han C.S."/>
            <person name="Hauser L.J."/>
            <person name="Land M.L."/>
            <person name="Lapidus A."/>
            <person name="Lucas S."/>
            <person name="Meincke L."/>
            <person name="Pitluck S."/>
            <person name="Tapia R."/>
            <person name="Teshima H."/>
            <person name="Woyke T."/>
            <person name="Fox B.G."/>
            <person name="Angert E.R."/>
            <person name="Currie C.R."/>
        </authorList>
    </citation>
    <scope>NUCLEOTIDE SEQUENCE [LARGE SCALE GENOMIC DNA]</scope>
    <source>
        <strain evidence="6">ATCC 49066 / DSM 5427 / NCIMB 11756 / RHM5</strain>
    </source>
</reference>
<dbReference type="PROSITE" id="PS51379">
    <property type="entry name" value="4FE4S_FER_2"/>
    <property type="match status" value="2"/>
</dbReference>
<dbReference type="GO" id="GO:0046872">
    <property type="term" value="F:metal ion binding"/>
    <property type="evidence" value="ECO:0007669"/>
    <property type="project" value="UniProtKB-KW"/>
</dbReference>
<evidence type="ECO:0000256" key="1">
    <source>
        <dbReference type="ARBA" id="ARBA00022723"/>
    </source>
</evidence>
<dbReference type="eggNOG" id="COG1146">
    <property type="taxonomic scope" value="Bacteria"/>
</dbReference>
<dbReference type="AlphaFoldDB" id="F2JGL3"/>
<dbReference type="SUPFAM" id="SSF54862">
    <property type="entry name" value="4Fe-4S ferredoxins"/>
    <property type="match status" value="1"/>
</dbReference>
<dbReference type="InterPro" id="IPR017900">
    <property type="entry name" value="4Fe4S_Fe_S_CS"/>
</dbReference>
<dbReference type="EMBL" id="CP002582">
    <property type="protein sequence ID" value="ADZ82968.1"/>
    <property type="molecule type" value="Genomic_DNA"/>
</dbReference>
<feature type="domain" description="4Fe-4S ferredoxin-type" evidence="4">
    <location>
        <begin position="171"/>
        <end position="200"/>
    </location>
</feature>
<feature type="domain" description="4Fe-4S ferredoxin-type" evidence="4">
    <location>
        <begin position="201"/>
        <end position="228"/>
    </location>
</feature>
<keyword evidence="3" id="KW-0411">Iron-sulfur</keyword>
<keyword evidence="2" id="KW-0408">Iron</keyword>
<dbReference type="SUPFAM" id="SSF52218">
    <property type="entry name" value="Flavoproteins"/>
    <property type="match status" value="1"/>
</dbReference>
<dbReference type="InterPro" id="IPR047964">
    <property type="entry name" value="EFR1-like"/>
</dbReference>
<name>F2JGL3_CELLD</name>
<dbReference type="Proteomes" id="UP000008467">
    <property type="component" value="Chromosome"/>
</dbReference>
<dbReference type="HOGENOM" id="CLU_068049_0_0_9"/>
<evidence type="ECO:0000256" key="3">
    <source>
        <dbReference type="ARBA" id="ARBA00023014"/>
    </source>
</evidence>
<dbReference type="Gene3D" id="3.30.70.20">
    <property type="match status" value="1"/>
</dbReference>
<evidence type="ECO:0000256" key="2">
    <source>
        <dbReference type="ARBA" id="ARBA00023004"/>
    </source>
</evidence>
<proteinExistence type="predicted"/>
<dbReference type="STRING" id="642492.Clole_1240"/>
<evidence type="ECO:0000259" key="4">
    <source>
        <dbReference type="PROSITE" id="PS51379"/>
    </source>
</evidence>
<dbReference type="InterPro" id="IPR029039">
    <property type="entry name" value="Flavoprotein-like_sf"/>
</dbReference>